<evidence type="ECO:0000313" key="2">
    <source>
        <dbReference type="Proteomes" id="UP001185012"/>
    </source>
</evidence>
<dbReference type="Gene3D" id="3.30.540.10">
    <property type="entry name" value="Fructose-1,6-Bisphosphatase, subunit A, domain 1"/>
    <property type="match status" value="1"/>
</dbReference>
<proteinExistence type="predicted"/>
<gene>
    <name evidence="1" type="ORF">JOE21_002158</name>
</gene>
<dbReference type="Proteomes" id="UP001185012">
    <property type="component" value="Unassembled WGS sequence"/>
</dbReference>
<dbReference type="PRINTS" id="PR00377">
    <property type="entry name" value="IMPHPHTASES"/>
</dbReference>
<evidence type="ECO:0000313" key="1">
    <source>
        <dbReference type="EMBL" id="MDR6226152.1"/>
    </source>
</evidence>
<dbReference type="PANTHER" id="PTHR20854:SF4">
    <property type="entry name" value="INOSITOL-1-MONOPHOSPHATASE-RELATED"/>
    <property type="match status" value="1"/>
</dbReference>
<comment type="caution">
    <text evidence="1">The sequence shown here is derived from an EMBL/GenBank/DDBJ whole genome shotgun (WGS) entry which is preliminary data.</text>
</comment>
<name>A0ABU1IN03_9BACL</name>
<organism evidence="1 2">
    <name type="scientific">Desmospora profundinema</name>
    <dbReference type="NCBI Taxonomy" id="1571184"/>
    <lineage>
        <taxon>Bacteria</taxon>
        <taxon>Bacillati</taxon>
        <taxon>Bacillota</taxon>
        <taxon>Bacilli</taxon>
        <taxon>Bacillales</taxon>
        <taxon>Thermoactinomycetaceae</taxon>
        <taxon>Desmospora</taxon>
    </lineage>
</organism>
<dbReference type="InterPro" id="IPR000760">
    <property type="entry name" value="Inositol_monophosphatase-like"/>
</dbReference>
<dbReference type="GO" id="GO:0052834">
    <property type="term" value="F:inositol monophosphate phosphatase activity"/>
    <property type="evidence" value="ECO:0007669"/>
    <property type="project" value="UniProtKB-EC"/>
</dbReference>
<keyword evidence="2" id="KW-1185">Reference proteome</keyword>
<dbReference type="SUPFAM" id="SSF56655">
    <property type="entry name" value="Carbohydrate phosphatase"/>
    <property type="match status" value="1"/>
</dbReference>
<reference evidence="1 2" key="1">
    <citation type="submission" date="2023-07" db="EMBL/GenBank/DDBJ databases">
        <title>Genomic Encyclopedia of Type Strains, Phase IV (KMG-IV): sequencing the most valuable type-strain genomes for metagenomic binning, comparative biology and taxonomic classification.</title>
        <authorList>
            <person name="Goeker M."/>
        </authorList>
    </citation>
    <scope>NUCLEOTIDE SEQUENCE [LARGE SCALE GENOMIC DNA]</scope>
    <source>
        <strain evidence="1 2">DSM 45903</strain>
    </source>
</reference>
<accession>A0ABU1IN03</accession>
<dbReference type="EC" id="3.1.3.25" evidence="1"/>
<dbReference type="PANTHER" id="PTHR20854">
    <property type="entry name" value="INOSITOL MONOPHOSPHATASE"/>
    <property type="match status" value="1"/>
</dbReference>
<protein>
    <submittedName>
        <fullName evidence="1">Myo-inositol-1(Or 4)-monophosphatase</fullName>
        <ecNumber evidence="1">3.1.3.25</ecNumber>
    </submittedName>
</protein>
<keyword evidence="1" id="KW-0378">Hydrolase</keyword>
<dbReference type="RefSeq" id="WP_309865672.1">
    <property type="nucleotide sequence ID" value="NZ_JAVDQG010000004.1"/>
</dbReference>
<dbReference type="EMBL" id="JAVDQG010000004">
    <property type="protein sequence ID" value="MDR6226152.1"/>
    <property type="molecule type" value="Genomic_DNA"/>
</dbReference>
<sequence>MLEEEWVEAERTAVLAVREAGALARKQFGTRMIVREKGESGDLVTEVDEAADRLIVDAIRSRFPHHGIRSEEQGTVSRDSEWNWLVDPLDGTNNYALGIPLYGVCVTLVHQGVPVLGVIHDSHLEQTYVARKGRGATVDGQPLHLGPPRREPQRMTVSWIQGHHVQTDPEAKRLFYTLDRGFKRTLRTWSPALIWCMAARGDLDGIVLYDSEGEDLYAGVLMMQEAGGCVMDFDGHPFSGICREPYLIACHPDNRPLWLDWIQQAREGRVTGV</sequence>
<dbReference type="Pfam" id="PF00459">
    <property type="entry name" value="Inositol_P"/>
    <property type="match status" value="1"/>
</dbReference>
<dbReference type="Gene3D" id="3.40.190.80">
    <property type="match status" value="1"/>
</dbReference>